<evidence type="ECO:0000259" key="2">
    <source>
        <dbReference type="PROSITE" id="PS50030"/>
    </source>
</evidence>
<sequence>MDHYRVIIAMDVDCFYPQAEMLRDPSLRGKPVGVQQKMLVISTSYEARRFGINKGDSVREVRRKCPEIIIRNGEDLAYYTEVSERWWRFVEAWTDNAPVERLGLDELFVDATNVVEVVGDPPCVGHASCEGAFDEAYRAKVFAASKYADDLRRAVRDALGLATSAGVATNKLLAKLAASRHKPFDQTVVVPTSRAIREILNDDLRLTKIPGIGFATGRDLKDRYDAETIGELRGLPASTDPLVRAALALCDGRDDSPVRPSGRPLAVGVEESFWQRPLPGITDRLVDAIDALCDKLVVKLAADQRSGRDARPTSLIVGVKKITSSAPPPRAGAPLTSALSTTTTTAGEPYSRRATRRRRYDGPDLGAPIDDPENALPFKSYVADAAARLLADLVAPRDALHILGLSLRFPDDRPPPRDPAAAAVLASWLRAAPKRRKGDATKAPAPDDQPVARLVDMGFSAPAAAEALEDARGDEYGYLPDIARVSKGNISALPAESLCERIISAPNTAMTEGNTLLSDEELDMLVTCA</sequence>
<dbReference type="GO" id="GO:0003887">
    <property type="term" value="F:DNA-directed DNA polymerase activity"/>
    <property type="evidence" value="ECO:0007669"/>
    <property type="project" value="TreeGrafter"/>
</dbReference>
<protein>
    <recommendedName>
        <fullName evidence="6">UmuC domain-containing protein</fullName>
    </recommendedName>
</protein>
<dbReference type="SUPFAM" id="SSF56672">
    <property type="entry name" value="DNA/RNA polymerases"/>
    <property type="match status" value="1"/>
</dbReference>
<evidence type="ECO:0008006" key="6">
    <source>
        <dbReference type="Google" id="ProtNLM"/>
    </source>
</evidence>
<name>A0AAD7UK77_9STRA</name>
<dbReference type="InterPro" id="IPR015940">
    <property type="entry name" value="UBA"/>
</dbReference>
<dbReference type="Gene3D" id="1.10.8.10">
    <property type="entry name" value="DNA helicase RuvA subunit, C-terminal domain"/>
    <property type="match status" value="1"/>
</dbReference>
<dbReference type="Pfam" id="PF00817">
    <property type="entry name" value="IMS"/>
    <property type="match status" value="1"/>
</dbReference>
<dbReference type="GO" id="GO:0019985">
    <property type="term" value="P:translesion synthesis"/>
    <property type="evidence" value="ECO:0007669"/>
    <property type="project" value="TreeGrafter"/>
</dbReference>
<feature type="domain" description="UmuC" evidence="3">
    <location>
        <begin position="7"/>
        <end position="213"/>
    </location>
</feature>
<dbReference type="PROSITE" id="PS50030">
    <property type="entry name" value="UBA"/>
    <property type="match status" value="1"/>
</dbReference>
<evidence type="ECO:0000313" key="4">
    <source>
        <dbReference type="EMBL" id="KAJ8609135.1"/>
    </source>
</evidence>
<dbReference type="Proteomes" id="UP001230188">
    <property type="component" value="Unassembled WGS sequence"/>
</dbReference>
<dbReference type="GO" id="GO:0006281">
    <property type="term" value="P:DNA repair"/>
    <property type="evidence" value="ECO:0007669"/>
    <property type="project" value="InterPro"/>
</dbReference>
<dbReference type="PANTHER" id="PTHR46404">
    <property type="entry name" value="DNA POLYMERASE IOTA"/>
    <property type="match status" value="1"/>
</dbReference>
<evidence type="ECO:0000256" key="1">
    <source>
        <dbReference type="SAM" id="MobiDB-lite"/>
    </source>
</evidence>
<gene>
    <name evidence="4" type="ORF">CTAYLR_006085</name>
</gene>
<accession>A0AAD7UK77</accession>
<comment type="caution">
    <text evidence="4">The sequence shown here is derived from an EMBL/GenBank/DDBJ whole genome shotgun (WGS) entry which is preliminary data.</text>
</comment>
<dbReference type="PROSITE" id="PS50173">
    <property type="entry name" value="UMUC"/>
    <property type="match status" value="1"/>
</dbReference>
<dbReference type="InterPro" id="IPR043502">
    <property type="entry name" value="DNA/RNA_pol_sf"/>
</dbReference>
<dbReference type="PANTHER" id="PTHR46404:SF1">
    <property type="entry name" value="DNA POLYMERASE IOTA"/>
    <property type="match status" value="1"/>
</dbReference>
<dbReference type="InterPro" id="IPR001126">
    <property type="entry name" value="UmuC"/>
</dbReference>
<dbReference type="AlphaFoldDB" id="A0AAD7UK77"/>
<feature type="region of interest" description="Disordered" evidence="1">
    <location>
        <begin position="325"/>
        <end position="368"/>
    </location>
</feature>
<dbReference type="Gene3D" id="3.30.70.270">
    <property type="match status" value="1"/>
</dbReference>
<evidence type="ECO:0000313" key="5">
    <source>
        <dbReference type="Proteomes" id="UP001230188"/>
    </source>
</evidence>
<organism evidence="4 5">
    <name type="scientific">Chrysophaeum taylorii</name>
    <dbReference type="NCBI Taxonomy" id="2483200"/>
    <lineage>
        <taxon>Eukaryota</taxon>
        <taxon>Sar</taxon>
        <taxon>Stramenopiles</taxon>
        <taxon>Ochrophyta</taxon>
        <taxon>Pelagophyceae</taxon>
        <taxon>Pelagomonadales</taxon>
        <taxon>Pelagomonadaceae</taxon>
        <taxon>Chrysophaeum</taxon>
    </lineage>
</organism>
<keyword evidence="5" id="KW-1185">Reference proteome</keyword>
<dbReference type="Gene3D" id="3.40.1170.60">
    <property type="match status" value="1"/>
</dbReference>
<feature type="compositionally biased region" description="Low complexity" evidence="1">
    <location>
        <begin position="335"/>
        <end position="346"/>
    </location>
</feature>
<dbReference type="InterPro" id="IPR043128">
    <property type="entry name" value="Rev_trsase/Diguanyl_cyclase"/>
</dbReference>
<dbReference type="EMBL" id="JAQMWT010000149">
    <property type="protein sequence ID" value="KAJ8609135.1"/>
    <property type="molecule type" value="Genomic_DNA"/>
</dbReference>
<evidence type="ECO:0000259" key="3">
    <source>
        <dbReference type="PROSITE" id="PS50173"/>
    </source>
</evidence>
<feature type="domain" description="UBA" evidence="2">
    <location>
        <begin position="445"/>
        <end position="474"/>
    </location>
</feature>
<reference evidence="4" key="1">
    <citation type="submission" date="2023-01" db="EMBL/GenBank/DDBJ databases">
        <title>Metagenome sequencing of chrysophaentin producing Chrysophaeum taylorii.</title>
        <authorList>
            <person name="Davison J."/>
            <person name="Bewley C."/>
        </authorList>
    </citation>
    <scope>NUCLEOTIDE SEQUENCE</scope>
    <source>
        <strain evidence="4">NIES-1699</strain>
    </source>
</reference>
<proteinExistence type="predicted"/>